<evidence type="ECO:0000256" key="4">
    <source>
        <dbReference type="SAM" id="MobiDB-lite"/>
    </source>
</evidence>
<dbReference type="InterPro" id="IPR008978">
    <property type="entry name" value="HSP20-like_chaperone"/>
</dbReference>
<dbReference type="OrthoDB" id="1431247at2759"/>
<dbReference type="PROSITE" id="PS01031">
    <property type="entry name" value="SHSP"/>
    <property type="match status" value="1"/>
</dbReference>
<feature type="domain" description="SHSP" evidence="5">
    <location>
        <begin position="74"/>
        <end position="231"/>
    </location>
</feature>
<dbReference type="EMBL" id="MU004241">
    <property type="protein sequence ID" value="KAF2665060.1"/>
    <property type="molecule type" value="Genomic_DNA"/>
</dbReference>
<name>A0A6A6TZE0_9PEZI</name>
<dbReference type="PANTHER" id="PTHR11527">
    <property type="entry name" value="HEAT-SHOCK PROTEIN 20 FAMILY MEMBER"/>
    <property type="match status" value="1"/>
</dbReference>
<sequence>MHQLRRTISKTPKLAKFHTNKFIPRGITESRKLFTQAPKMSLFFPRHTSQPEITSLFNLSDELERAVRSGLDNQSFRSFTPRFDIQETTDAYELHGELPGLEQENINIEWSDHNTLTISGQTEHRSEHSNSESSTLYQNPTMQDEGETESTDKKSNSNEVTKTNKVKDIVQNGANAPKYLITERSFGSFHRTFQFPSVVDQDAVIAKLKNGVLSLTVPKAKAKQPRRVQIN</sequence>
<protein>
    <submittedName>
        <fullName evidence="6">HSP20-like chaperone</fullName>
    </submittedName>
</protein>
<feature type="region of interest" description="Disordered" evidence="4">
    <location>
        <begin position="120"/>
        <end position="168"/>
    </location>
</feature>
<gene>
    <name evidence="6" type="ORF">BT63DRAFT_429015</name>
</gene>
<evidence type="ECO:0000313" key="7">
    <source>
        <dbReference type="Proteomes" id="UP000799302"/>
    </source>
</evidence>
<dbReference type="Gene3D" id="2.60.40.790">
    <property type="match status" value="1"/>
</dbReference>
<dbReference type="Proteomes" id="UP000799302">
    <property type="component" value="Unassembled WGS sequence"/>
</dbReference>
<evidence type="ECO:0000256" key="1">
    <source>
        <dbReference type="ARBA" id="ARBA00023016"/>
    </source>
</evidence>
<evidence type="ECO:0000259" key="5">
    <source>
        <dbReference type="PROSITE" id="PS01031"/>
    </source>
</evidence>
<dbReference type="Pfam" id="PF00011">
    <property type="entry name" value="HSP20"/>
    <property type="match status" value="2"/>
</dbReference>
<keyword evidence="7" id="KW-1185">Reference proteome</keyword>
<dbReference type="CDD" id="cd06464">
    <property type="entry name" value="ACD_sHsps-like"/>
    <property type="match status" value="1"/>
</dbReference>
<dbReference type="InterPro" id="IPR002068">
    <property type="entry name" value="A-crystallin/Hsp20_dom"/>
</dbReference>
<dbReference type="AlphaFoldDB" id="A0A6A6TZE0"/>
<organism evidence="6 7">
    <name type="scientific">Microthyrium microscopicum</name>
    <dbReference type="NCBI Taxonomy" id="703497"/>
    <lineage>
        <taxon>Eukaryota</taxon>
        <taxon>Fungi</taxon>
        <taxon>Dikarya</taxon>
        <taxon>Ascomycota</taxon>
        <taxon>Pezizomycotina</taxon>
        <taxon>Dothideomycetes</taxon>
        <taxon>Dothideomycetes incertae sedis</taxon>
        <taxon>Microthyriales</taxon>
        <taxon>Microthyriaceae</taxon>
        <taxon>Microthyrium</taxon>
    </lineage>
</organism>
<proteinExistence type="inferred from homology"/>
<dbReference type="InterPro" id="IPR031107">
    <property type="entry name" value="Small_HSP"/>
</dbReference>
<evidence type="ECO:0000256" key="3">
    <source>
        <dbReference type="RuleBase" id="RU003616"/>
    </source>
</evidence>
<keyword evidence="1" id="KW-0346">Stress response</keyword>
<evidence type="ECO:0000256" key="2">
    <source>
        <dbReference type="PROSITE-ProRule" id="PRU00285"/>
    </source>
</evidence>
<comment type="similarity">
    <text evidence="2 3">Belongs to the small heat shock protein (HSP20) family.</text>
</comment>
<dbReference type="SUPFAM" id="SSF49764">
    <property type="entry name" value="HSP20-like chaperones"/>
    <property type="match status" value="1"/>
</dbReference>
<accession>A0A6A6TZE0</accession>
<evidence type="ECO:0000313" key="6">
    <source>
        <dbReference type="EMBL" id="KAF2665060.1"/>
    </source>
</evidence>
<reference evidence="6" key="1">
    <citation type="journal article" date="2020" name="Stud. Mycol.">
        <title>101 Dothideomycetes genomes: a test case for predicting lifestyles and emergence of pathogens.</title>
        <authorList>
            <person name="Haridas S."/>
            <person name="Albert R."/>
            <person name="Binder M."/>
            <person name="Bloem J."/>
            <person name="Labutti K."/>
            <person name="Salamov A."/>
            <person name="Andreopoulos B."/>
            <person name="Baker S."/>
            <person name="Barry K."/>
            <person name="Bills G."/>
            <person name="Bluhm B."/>
            <person name="Cannon C."/>
            <person name="Castanera R."/>
            <person name="Culley D."/>
            <person name="Daum C."/>
            <person name="Ezra D."/>
            <person name="Gonzalez J."/>
            <person name="Henrissat B."/>
            <person name="Kuo A."/>
            <person name="Liang C."/>
            <person name="Lipzen A."/>
            <person name="Lutzoni F."/>
            <person name="Magnuson J."/>
            <person name="Mondo S."/>
            <person name="Nolan M."/>
            <person name="Ohm R."/>
            <person name="Pangilinan J."/>
            <person name="Park H.-J."/>
            <person name="Ramirez L."/>
            <person name="Alfaro M."/>
            <person name="Sun H."/>
            <person name="Tritt A."/>
            <person name="Yoshinaga Y."/>
            <person name="Zwiers L.-H."/>
            <person name="Turgeon B."/>
            <person name="Goodwin S."/>
            <person name="Spatafora J."/>
            <person name="Crous P."/>
            <person name="Grigoriev I."/>
        </authorList>
    </citation>
    <scope>NUCLEOTIDE SEQUENCE</scope>
    <source>
        <strain evidence="6">CBS 115976</strain>
    </source>
</reference>